<dbReference type="RefSeq" id="WP_132219406.1">
    <property type="nucleotide sequence ID" value="NZ_OX156936.1"/>
</dbReference>
<sequence>MISNKDSNLAHEVQKKKKLMEVKQTKEKKRMMIAYIVIGSIALLLVLIAVFNFSKSDEKQSADFETPSTSDREKYDSKIEALEAKSKKIKNENLLDIFSTEEKDTIKKNVSTEEEEALRKNLDALGSPEASSNNQKAASKNTNNDVYGDYSMWEKEGEKTSKNTSKTYSNKETYNKELSYEERLAKARASKIHSENDVVEVSTIETRVAIFRDQFKLPGELVELVLTKEFRYNGTIFKKGTLLYADMNINKSRVLFNITNIAHQPLNLEVRDIRDGRIGMYSSRAGELWDKYESEAMNESTDKVTDGITGTTGGKILSGSINAISKFFQNKRLKNDDKILLLNDQELIMHILEK</sequence>
<name>A0A4V2QD69_9FLAO</name>
<evidence type="ECO:0000313" key="4">
    <source>
        <dbReference type="EMBL" id="TCL62477.1"/>
    </source>
</evidence>
<dbReference type="Proteomes" id="UP000295455">
    <property type="component" value="Unassembled WGS sequence"/>
</dbReference>
<keyword evidence="2" id="KW-1133">Transmembrane helix</keyword>
<feature type="transmembrane region" description="Helical" evidence="2">
    <location>
        <begin position="33"/>
        <end position="53"/>
    </location>
</feature>
<gene>
    <name evidence="4" type="ORF">EV196_11318</name>
</gene>
<feature type="domain" description="Conjugative transposon TraM C-terminal" evidence="3">
    <location>
        <begin position="207"/>
        <end position="349"/>
    </location>
</feature>
<evidence type="ECO:0000256" key="1">
    <source>
        <dbReference type="SAM" id="MobiDB-lite"/>
    </source>
</evidence>
<protein>
    <submittedName>
        <fullName evidence="4">Uncharacterized protein DUF3714</fullName>
    </submittedName>
</protein>
<dbReference type="EMBL" id="SLUP01000013">
    <property type="protein sequence ID" value="TCL62477.1"/>
    <property type="molecule type" value="Genomic_DNA"/>
</dbReference>
<proteinExistence type="predicted"/>
<keyword evidence="2" id="KW-0472">Membrane</keyword>
<organism evidence="4 5">
    <name type="scientific">Mariniflexile fucanivorans</name>
    <dbReference type="NCBI Taxonomy" id="264023"/>
    <lineage>
        <taxon>Bacteria</taxon>
        <taxon>Pseudomonadati</taxon>
        <taxon>Bacteroidota</taxon>
        <taxon>Flavobacteriia</taxon>
        <taxon>Flavobacteriales</taxon>
        <taxon>Flavobacteriaceae</taxon>
        <taxon>Mariniflexile</taxon>
    </lineage>
</organism>
<keyword evidence="5" id="KW-1185">Reference proteome</keyword>
<evidence type="ECO:0000313" key="5">
    <source>
        <dbReference type="Proteomes" id="UP000295455"/>
    </source>
</evidence>
<evidence type="ECO:0000259" key="3">
    <source>
        <dbReference type="Pfam" id="PF12508"/>
    </source>
</evidence>
<reference evidence="4 5" key="1">
    <citation type="submission" date="2019-03" db="EMBL/GenBank/DDBJ databases">
        <title>Genomic Encyclopedia of Type Strains, Phase IV (KMG-IV): sequencing the most valuable type-strain genomes for metagenomic binning, comparative biology and taxonomic classification.</title>
        <authorList>
            <person name="Goeker M."/>
        </authorList>
    </citation>
    <scope>NUCLEOTIDE SEQUENCE [LARGE SCALE GENOMIC DNA]</scope>
    <source>
        <strain evidence="4 5">DSM 18792</strain>
    </source>
</reference>
<feature type="region of interest" description="Disordered" evidence="1">
    <location>
        <begin position="122"/>
        <end position="145"/>
    </location>
</feature>
<dbReference type="Pfam" id="PF12508">
    <property type="entry name" value="Transposon_TraM"/>
    <property type="match status" value="1"/>
</dbReference>
<keyword evidence="2" id="KW-0812">Transmembrane</keyword>
<comment type="caution">
    <text evidence="4">The sequence shown here is derived from an EMBL/GenBank/DDBJ whole genome shotgun (WGS) entry which is preliminary data.</text>
</comment>
<dbReference type="OrthoDB" id="1453786at2"/>
<dbReference type="AlphaFoldDB" id="A0A4V2QD69"/>
<dbReference type="InterPro" id="IPR055407">
    <property type="entry name" value="TraM_C"/>
</dbReference>
<accession>A0A4V2QD69</accession>
<evidence type="ECO:0000256" key="2">
    <source>
        <dbReference type="SAM" id="Phobius"/>
    </source>
</evidence>
<feature type="compositionally biased region" description="Polar residues" evidence="1">
    <location>
        <begin position="129"/>
        <end position="145"/>
    </location>
</feature>